<dbReference type="Proteomes" id="UP000639643">
    <property type="component" value="Unassembled WGS sequence"/>
</dbReference>
<evidence type="ECO:0000313" key="2">
    <source>
        <dbReference type="EMBL" id="KAF6843004.1"/>
    </source>
</evidence>
<dbReference type="AlphaFoldDB" id="A0A8H6NUX5"/>
<keyword evidence="3" id="KW-1185">Reference proteome</keyword>
<evidence type="ECO:0000313" key="3">
    <source>
        <dbReference type="Proteomes" id="UP000639643"/>
    </source>
</evidence>
<dbReference type="Gene3D" id="1.10.510.10">
    <property type="entry name" value="Transferase(Phosphotransferase) domain 1"/>
    <property type="match status" value="1"/>
</dbReference>
<proteinExistence type="predicted"/>
<comment type="caution">
    <text evidence="2">The sequence shown here is derived from an EMBL/GenBank/DDBJ whole genome shotgun (WGS) entry which is preliminary data.</text>
</comment>
<dbReference type="InterPro" id="IPR011009">
    <property type="entry name" value="Kinase-like_dom_sf"/>
</dbReference>
<feature type="region of interest" description="Disordered" evidence="1">
    <location>
        <begin position="15"/>
        <end position="35"/>
    </location>
</feature>
<name>A0A8H6NUX5_9PEZI</name>
<protein>
    <recommendedName>
        <fullName evidence="4">Protein kinase domain-containing protein</fullName>
    </recommendedName>
</protein>
<dbReference type="SUPFAM" id="SSF56112">
    <property type="entry name" value="Protein kinase-like (PK-like)"/>
    <property type="match status" value="1"/>
</dbReference>
<organism evidence="2 3">
    <name type="scientific">Colletotrichum musicola</name>
    <dbReference type="NCBI Taxonomy" id="2175873"/>
    <lineage>
        <taxon>Eukaryota</taxon>
        <taxon>Fungi</taxon>
        <taxon>Dikarya</taxon>
        <taxon>Ascomycota</taxon>
        <taxon>Pezizomycotina</taxon>
        <taxon>Sordariomycetes</taxon>
        <taxon>Hypocreomycetidae</taxon>
        <taxon>Glomerellales</taxon>
        <taxon>Glomerellaceae</taxon>
        <taxon>Colletotrichum</taxon>
        <taxon>Colletotrichum orchidearum species complex</taxon>
    </lineage>
</organism>
<dbReference type="EMBL" id="WIGM01000053">
    <property type="protein sequence ID" value="KAF6843004.1"/>
    <property type="molecule type" value="Genomic_DNA"/>
</dbReference>
<evidence type="ECO:0008006" key="4">
    <source>
        <dbReference type="Google" id="ProtNLM"/>
    </source>
</evidence>
<accession>A0A8H6NUX5</accession>
<reference evidence="2" key="1">
    <citation type="journal article" date="2020" name="Phytopathology">
        <title>Genome Sequence Resources of Colletotrichum truncatum, C. plurivorum, C. musicola, and C. sojae: Four Species Pathogenic to Soybean (Glycine max).</title>
        <authorList>
            <person name="Rogerio F."/>
            <person name="Boufleur T.R."/>
            <person name="Ciampi-Guillardi M."/>
            <person name="Sukno S.A."/>
            <person name="Thon M.R."/>
            <person name="Massola Junior N.S."/>
            <person name="Baroncelli R."/>
        </authorList>
    </citation>
    <scope>NUCLEOTIDE SEQUENCE</scope>
    <source>
        <strain evidence="2">LFN0074</strain>
    </source>
</reference>
<gene>
    <name evidence="2" type="ORF">CMUS01_02500</name>
</gene>
<sequence length="363" mass="41384">MTLVRHSFWHLTPRPRHTAGLTSAGPPESPKPLHPPNFDNVDVQDPAPLTQIEVVKSLCGGVTKGAQVLLCKILRRPSVSDDAKHARLPVYFPKDGSSTISFVVAKVFDPVFYPQSRSLDSNYTGDTVASLDMSREASVFEFCYKEKMTGYPHIVPQYYGSWIGRVENSAADGQNRYVSLILMEYVEGKTIEQMCTRDKKTDFLVLPKAPVALHYDPEGQRRGTMKRLDMTLESRMAIVTQVLKGIVAHVHKLIEHEEFQPENLIVTLRREGIDLPKPHVYLLDFNLSSIWYATKEGRQDPNNAILSLPNPPHPWMRCSIESKIRFIGWIPRRWTNDDFTSWMIREFGPHTGLNQNYFTFSAE</sequence>
<evidence type="ECO:0000256" key="1">
    <source>
        <dbReference type="SAM" id="MobiDB-lite"/>
    </source>
</evidence>
<dbReference type="OrthoDB" id="4267316at2759"/>